<sequence>MEDINAIVCNPAYQPLLSVIKGARNGFVYGAKIRFPHALVMTFLFGRGDLRSKLTAIYRATKQHSTNLAKFVAIFKATAIVQKCLNGGVPRDLDTLFAGLVAGYAVFSERNAVNEQMMLYVLSRVVASFIPRQPTPETVALGKPHPPNSTAFSLLATLTWGSAVYLFHSKTRRQTLQSGMVNSMQYLYLDSNYWSSLKTLLWHNNDMRTSFLRMLQPRAITYTEKGAPASVLRVKTLPTLAAPTTGQIRVKFLLSPANPADMNVVEGVYPARAPSVEVDGTAHSLCGTEGVGRVEAVGEGVRSLRPSDWVVMGRSQLGTWRSSALLDAASVTKLPASPALTPVHAATLAINPPTALRMLRDFTRLSRSSWVVQTGATSGVGRAVIQIARAMGVHTVNLVRERRTQQQTDAVKEELKALGATHVLTNEEVVRDSKRVRSLIANWTQSDLPLFLNCVGGQETTEVAKTLSEGAHLVTYGAMSKKPLCIPPGLLIFKDIKSVGFWMSKWYAKSSAEDRSAIAGEIVQLIESGSLTEPPHQIVSIGGHQTDQQDTQTLRDALAAQANGGKKILFEMEDS</sequence>
<dbReference type="InterPro" id="IPR020843">
    <property type="entry name" value="ER"/>
</dbReference>
<evidence type="ECO:0000256" key="3">
    <source>
        <dbReference type="ARBA" id="ARBA00022516"/>
    </source>
</evidence>
<keyword evidence="6" id="KW-0809">Transit peptide</keyword>
<dbReference type="EC" id="1.3.1.104" evidence="11"/>
<comment type="catalytic activity">
    <reaction evidence="12">
        <text>a 2,3-saturated acyl-[ACP] + NADP(+) = a (2E)-enoyl-[ACP] + NADPH + H(+)</text>
        <dbReference type="Rhea" id="RHEA:22564"/>
        <dbReference type="Rhea" id="RHEA-COMP:9925"/>
        <dbReference type="Rhea" id="RHEA-COMP:9926"/>
        <dbReference type="ChEBI" id="CHEBI:15378"/>
        <dbReference type="ChEBI" id="CHEBI:57783"/>
        <dbReference type="ChEBI" id="CHEBI:58349"/>
        <dbReference type="ChEBI" id="CHEBI:78784"/>
        <dbReference type="ChEBI" id="CHEBI:78785"/>
        <dbReference type="EC" id="1.3.1.104"/>
    </reaction>
</comment>
<accession>A0A4T0J911</accession>
<gene>
    <name evidence="14" type="ORF">E3P86_01857</name>
</gene>
<dbReference type="Pfam" id="PF08240">
    <property type="entry name" value="ADH_N"/>
    <property type="match status" value="1"/>
</dbReference>
<comment type="similarity">
    <text evidence="2">Belongs to the zinc-containing alcohol dehydrogenase family. Quinone oxidoreductase subfamily.</text>
</comment>
<keyword evidence="5" id="KW-0521">NADP</keyword>
<evidence type="ECO:0000256" key="4">
    <source>
        <dbReference type="ARBA" id="ARBA00022832"/>
    </source>
</evidence>
<evidence type="ECO:0000256" key="11">
    <source>
        <dbReference type="ARBA" id="ARBA00038963"/>
    </source>
</evidence>
<proteinExistence type="inferred from homology"/>
<dbReference type="GO" id="GO:0005739">
    <property type="term" value="C:mitochondrion"/>
    <property type="evidence" value="ECO:0007669"/>
    <property type="project" value="UniProtKB-SubCell"/>
</dbReference>
<dbReference type="SUPFAM" id="SSF51735">
    <property type="entry name" value="NAD(P)-binding Rossmann-fold domains"/>
    <property type="match status" value="1"/>
</dbReference>
<evidence type="ECO:0000256" key="5">
    <source>
        <dbReference type="ARBA" id="ARBA00022857"/>
    </source>
</evidence>
<dbReference type="InterPro" id="IPR051034">
    <property type="entry name" value="Mito_Enoyl-ACP_Reductase"/>
</dbReference>
<keyword evidence="3" id="KW-0444">Lipid biosynthesis</keyword>
<evidence type="ECO:0000256" key="10">
    <source>
        <dbReference type="ARBA" id="ARBA00023160"/>
    </source>
</evidence>
<evidence type="ECO:0000256" key="12">
    <source>
        <dbReference type="ARBA" id="ARBA00048843"/>
    </source>
</evidence>
<evidence type="ECO:0000313" key="15">
    <source>
        <dbReference type="Proteomes" id="UP000310689"/>
    </source>
</evidence>
<evidence type="ECO:0000256" key="2">
    <source>
        <dbReference type="ARBA" id="ARBA00010371"/>
    </source>
</evidence>
<dbReference type="AlphaFoldDB" id="A0A4T0J911"/>
<dbReference type="GO" id="GO:0141148">
    <property type="term" value="F:enoyl-[acyl-carrier-protein] reductase (NADPH) activity"/>
    <property type="evidence" value="ECO:0007669"/>
    <property type="project" value="UniProtKB-EC"/>
</dbReference>
<dbReference type="Proteomes" id="UP000310689">
    <property type="component" value="Unassembled WGS sequence"/>
</dbReference>
<dbReference type="GO" id="GO:0006633">
    <property type="term" value="P:fatty acid biosynthetic process"/>
    <property type="evidence" value="ECO:0007669"/>
    <property type="project" value="UniProtKB-KW"/>
</dbReference>
<evidence type="ECO:0000256" key="7">
    <source>
        <dbReference type="ARBA" id="ARBA00023002"/>
    </source>
</evidence>
<dbReference type="InterPro" id="IPR036291">
    <property type="entry name" value="NAD(P)-bd_dom_sf"/>
</dbReference>
<dbReference type="PANTHER" id="PTHR43981">
    <property type="entry name" value="ENOYL-[ACYL-CARRIER-PROTEIN] REDUCTASE, MITOCHONDRIAL"/>
    <property type="match status" value="1"/>
</dbReference>
<organism evidence="14 15">
    <name type="scientific">Wallemia ichthyophaga</name>
    <dbReference type="NCBI Taxonomy" id="245174"/>
    <lineage>
        <taxon>Eukaryota</taxon>
        <taxon>Fungi</taxon>
        <taxon>Dikarya</taxon>
        <taxon>Basidiomycota</taxon>
        <taxon>Wallemiomycotina</taxon>
        <taxon>Wallemiomycetes</taxon>
        <taxon>Wallemiales</taxon>
        <taxon>Wallemiaceae</taxon>
        <taxon>Wallemia</taxon>
    </lineage>
</organism>
<comment type="caution">
    <text evidence="14">The sequence shown here is derived from an EMBL/GenBank/DDBJ whole genome shotgun (WGS) entry which is preliminary data.</text>
</comment>
<dbReference type="InterPro" id="IPR013149">
    <property type="entry name" value="ADH-like_C"/>
</dbReference>
<keyword evidence="9" id="KW-0496">Mitochondrion</keyword>
<dbReference type="InterPro" id="IPR011032">
    <property type="entry name" value="GroES-like_sf"/>
</dbReference>
<dbReference type="SMART" id="SM00829">
    <property type="entry name" value="PKS_ER"/>
    <property type="match status" value="1"/>
</dbReference>
<name>A0A4T0J911_WALIC</name>
<dbReference type="EMBL" id="SPOI01000075">
    <property type="protein sequence ID" value="TIB38082.1"/>
    <property type="molecule type" value="Genomic_DNA"/>
</dbReference>
<keyword evidence="7" id="KW-0560">Oxidoreductase</keyword>
<dbReference type="Gene3D" id="3.90.180.10">
    <property type="entry name" value="Medium-chain alcohol dehydrogenases, catalytic domain"/>
    <property type="match status" value="1"/>
</dbReference>
<evidence type="ECO:0000256" key="8">
    <source>
        <dbReference type="ARBA" id="ARBA00023098"/>
    </source>
</evidence>
<dbReference type="Pfam" id="PF02466">
    <property type="entry name" value="Tim17"/>
    <property type="match status" value="1"/>
</dbReference>
<evidence type="ECO:0000256" key="9">
    <source>
        <dbReference type="ARBA" id="ARBA00023128"/>
    </source>
</evidence>
<dbReference type="SUPFAM" id="SSF50129">
    <property type="entry name" value="GroES-like"/>
    <property type="match status" value="1"/>
</dbReference>
<keyword evidence="8" id="KW-0443">Lipid metabolism</keyword>
<comment type="subcellular location">
    <subcellularLocation>
        <location evidence="1">Mitochondrion</location>
    </subcellularLocation>
</comment>
<dbReference type="InterPro" id="IPR013154">
    <property type="entry name" value="ADH-like_N"/>
</dbReference>
<evidence type="ECO:0000259" key="13">
    <source>
        <dbReference type="SMART" id="SM00829"/>
    </source>
</evidence>
<keyword evidence="10" id="KW-0275">Fatty acid biosynthesis</keyword>
<feature type="domain" description="Enoyl reductase (ER)" evidence="13">
    <location>
        <begin position="226"/>
        <end position="569"/>
    </location>
</feature>
<protein>
    <recommendedName>
        <fullName evidence="11">enoyl-[acyl-carrier-protein] reductase</fullName>
        <ecNumber evidence="11">1.3.1.104</ecNumber>
    </recommendedName>
</protein>
<evidence type="ECO:0000256" key="1">
    <source>
        <dbReference type="ARBA" id="ARBA00004173"/>
    </source>
</evidence>
<evidence type="ECO:0000256" key="6">
    <source>
        <dbReference type="ARBA" id="ARBA00022946"/>
    </source>
</evidence>
<dbReference type="Gene3D" id="3.40.50.720">
    <property type="entry name" value="NAD(P)-binding Rossmann-like Domain"/>
    <property type="match status" value="1"/>
</dbReference>
<dbReference type="CDD" id="cd08290">
    <property type="entry name" value="ETR"/>
    <property type="match status" value="1"/>
</dbReference>
<keyword evidence="4" id="KW-0276">Fatty acid metabolism</keyword>
<dbReference type="PANTHER" id="PTHR43981:SF2">
    <property type="entry name" value="ENOYL-[ACYL-CARRIER-PROTEIN] REDUCTASE, MITOCHONDRIAL"/>
    <property type="match status" value="1"/>
</dbReference>
<dbReference type="Pfam" id="PF00107">
    <property type="entry name" value="ADH_zinc_N"/>
    <property type="match status" value="1"/>
</dbReference>
<reference evidence="14 15" key="1">
    <citation type="submission" date="2019-03" db="EMBL/GenBank/DDBJ databases">
        <title>Sequencing 23 genomes of Wallemia ichthyophaga.</title>
        <authorList>
            <person name="Gostincar C."/>
        </authorList>
    </citation>
    <scope>NUCLEOTIDE SEQUENCE [LARGE SCALE GENOMIC DNA]</scope>
    <source>
        <strain evidence="14 15">EXF-6200</strain>
    </source>
</reference>
<evidence type="ECO:0000313" key="14">
    <source>
        <dbReference type="EMBL" id="TIB38082.1"/>
    </source>
</evidence>